<evidence type="ECO:0008006" key="4">
    <source>
        <dbReference type="Google" id="ProtNLM"/>
    </source>
</evidence>
<reference evidence="3" key="1">
    <citation type="submission" date="2016-11" db="EMBL/GenBank/DDBJ databases">
        <title>Complete Genome Sequence of alachlor-degrading Sphingomonas sp. strain JJ-A5.</title>
        <authorList>
            <person name="Lee H."/>
            <person name="Ka J.-O."/>
        </authorList>
    </citation>
    <scope>NUCLEOTIDE SEQUENCE [LARGE SCALE GENOMIC DNA]</scope>
    <source>
        <strain evidence="3">JJ-A5</strain>
    </source>
</reference>
<gene>
    <name evidence="2" type="ORF">BSL82_14480</name>
</gene>
<dbReference type="RefSeq" id="WP_072598039.1">
    <property type="nucleotide sequence ID" value="NZ_CP018221.1"/>
</dbReference>
<sequence>MLWIRTAALALVILVAIAGGWSMADAAAQNQHVTGSCHEEAAKHSTDDRAVQAGHVCIGCAVTMPRTALAIRGAAPRSAVTPSATATALHAQTVAPDTPPPRLTC</sequence>
<dbReference type="STRING" id="1921510.BSL82_14480"/>
<dbReference type="AlphaFoldDB" id="A0A1L3ZXI9"/>
<dbReference type="Proteomes" id="UP000182063">
    <property type="component" value="Chromosome"/>
</dbReference>
<organism evidence="2 3">
    <name type="scientific">Tardibacter chloracetimidivorans</name>
    <dbReference type="NCBI Taxonomy" id="1921510"/>
    <lineage>
        <taxon>Bacteria</taxon>
        <taxon>Pseudomonadati</taxon>
        <taxon>Pseudomonadota</taxon>
        <taxon>Alphaproteobacteria</taxon>
        <taxon>Sphingomonadales</taxon>
        <taxon>Sphingomonadaceae</taxon>
        <taxon>Tardibacter</taxon>
    </lineage>
</organism>
<evidence type="ECO:0000256" key="1">
    <source>
        <dbReference type="SAM" id="SignalP"/>
    </source>
</evidence>
<keyword evidence="1" id="KW-0732">Signal</keyword>
<keyword evidence="3" id="KW-1185">Reference proteome</keyword>
<evidence type="ECO:0000313" key="3">
    <source>
        <dbReference type="Proteomes" id="UP000182063"/>
    </source>
</evidence>
<protein>
    <recommendedName>
        <fullName evidence="4">DUF2946 domain-containing protein</fullName>
    </recommendedName>
</protein>
<feature type="chain" id="PRO_5009857762" description="DUF2946 domain-containing protein" evidence="1">
    <location>
        <begin position="27"/>
        <end position="105"/>
    </location>
</feature>
<evidence type="ECO:0000313" key="2">
    <source>
        <dbReference type="EMBL" id="API60344.1"/>
    </source>
</evidence>
<dbReference type="EMBL" id="CP018221">
    <property type="protein sequence ID" value="API60344.1"/>
    <property type="molecule type" value="Genomic_DNA"/>
</dbReference>
<accession>A0A1L3ZXI9</accession>
<name>A0A1L3ZXI9_9SPHN</name>
<proteinExistence type="predicted"/>
<feature type="signal peptide" evidence="1">
    <location>
        <begin position="1"/>
        <end position="26"/>
    </location>
</feature>
<dbReference type="KEGG" id="sphj:BSL82_14480"/>